<dbReference type="Pfam" id="PF03466">
    <property type="entry name" value="LysR_substrate"/>
    <property type="match status" value="1"/>
</dbReference>
<name>A0ABT3H7E9_9HYPH</name>
<protein>
    <submittedName>
        <fullName evidence="6">DNA-binding transcriptional LysR family regulator</fullName>
    </submittedName>
</protein>
<dbReference type="CDD" id="cd05466">
    <property type="entry name" value="PBP2_LTTR_substrate"/>
    <property type="match status" value="1"/>
</dbReference>
<dbReference type="Proteomes" id="UP001209755">
    <property type="component" value="Unassembled WGS sequence"/>
</dbReference>
<gene>
    <name evidence="6" type="ORF">M2319_000629</name>
</gene>
<reference evidence="7" key="1">
    <citation type="submission" date="2023-07" db="EMBL/GenBank/DDBJ databases">
        <title>Genome sequencing of Purple Non-Sulfur Bacteria from various extreme environments.</title>
        <authorList>
            <person name="Mayer M."/>
        </authorList>
    </citation>
    <scope>NUCLEOTIDE SEQUENCE [LARGE SCALE GENOMIC DNA]</scope>
    <source>
        <strain evidence="7">DSM 17935</strain>
    </source>
</reference>
<dbReference type="PROSITE" id="PS50931">
    <property type="entry name" value="HTH_LYSR"/>
    <property type="match status" value="1"/>
</dbReference>
<keyword evidence="7" id="KW-1185">Reference proteome</keyword>
<dbReference type="PANTHER" id="PTHR30126">
    <property type="entry name" value="HTH-TYPE TRANSCRIPTIONAL REGULATOR"/>
    <property type="match status" value="1"/>
</dbReference>
<dbReference type="InterPro" id="IPR005119">
    <property type="entry name" value="LysR_subst-bd"/>
</dbReference>
<dbReference type="InterPro" id="IPR036390">
    <property type="entry name" value="WH_DNA-bd_sf"/>
</dbReference>
<dbReference type="EMBL" id="JAOQNS010000002">
    <property type="protein sequence ID" value="MCW2306310.1"/>
    <property type="molecule type" value="Genomic_DNA"/>
</dbReference>
<evidence type="ECO:0000256" key="3">
    <source>
        <dbReference type="ARBA" id="ARBA00023125"/>
    </source>
</evidence>
<keyword evidence="4" id="KW-0804">Transcription</keyword>
<keyword evidence="2" id="KW-0805">Transcription regulation</keyword>
<accession>A0ABT3H7E9</accession>
<dbReference type="GO" id="GO:0003677">
    <property type="term" value="F:DNA binding"/>
    <property type="evidence" value="ECO:0007669"/>
    <property type="project" value="UniProtKB-KW"/>
</dbReference>
<proteinExistence type="inferred from homology"/>
<keyword evidence="3 6" id="KW-0238">DNA-binding</keyword>
<evidence type="ECO:0000313" key="7">
    <source>
        <dbReference type="Proteomes" id="UP001209755"/>
    </source>
</evidence>
<dbReference type="SUPFAM" id="SSF53850">
    <property type="entry name" value="Periplasmic binding protein-like II"/>
    <property type="match status" value="1"/>
</dbReference>
<dbReference type="RefSeq" id="WP_264599984.1">
    <property type="nucleotide sequence ID" value="NZ_JAOQNS010000002.1"/>
</dbReference>
<evidence type="ECO:0000313" key="6">
    <source>
        <dbReference type="EMBL" id="MCW2306310.1"/>
    </source>
</evidence>
<sequence>MKNDFLRSAERFAAVVEEGSIQGAARRLNLSQPSLTLAISKIEEGFGTRLFERGRRGVELTDAGRILYARTRAILAEGSMAMREISDLTGGRMGRFHIRAGSSWGHCFLPQIVADLQSEFPSIEILFNIGNTDEAYPQLCAGEVDAIIGKTETPFEPEKGIALIPLAKIRFVLVCAVGHPLASLPIVRREDLQDHDFVAYEPDIDEQHSGLTAMAFGSGPPPKIALRTRSPHAALDMVATGRFVTCLTRPFVEKYRSADLKILKTDLELHEIQSGIAYRDTLTLTDPFRRLLSMLKRAAQRIEDLG</sequence>
<dbReference type="Gene3D" id="1.10.10.10">
    <property type="entry name" value="Winged helix-like DNA-binding domain superfamily/Winged helix DNA-binding domain"/>
    <property type="match status" value="1"/>
</dbReference>
<dbReference type="InterPro" id="IPR036388">
    <property type="entry name" value="WH-like_DNA-bd_sf"/>
</dbReference>
<comment type="similarity">
    <text evidence="1">Belongs to the LysR transcriptional regulatory family.</text>
</comment>
<dbReference type="InterPro" id="IPR000847">
    <property type="entry name" value="LysR_HTH_N"/>
</dbReference>
<dbReference type="Pfam" id="PF00126">
    <property type="entry name" value="HTH_1"/>
    <property type="match status" value="1"/>
</dbReference>
<dbReference type="PANTHER" id="PTHR30126:SF97">
    <property type="entry name" value="HTH-TYPE TRANSCRIPTIONAL REGULATOR ABGR"/>
    <property type="match status" value="1"/>
</dbReference>
<dbReference type="PRINTS" id="PR00039">
    <property type="entry name" value="HTHLYSR"/>
</dbReference>
<evidence type="ECO:0000256" key="2">
    <source>
        <dbReference type="ARBA" id="ARBA00023015"/>
    </source>
</evidence>
<feature type="domain" description="HTH lysR-type" evidence="5">
    <location>
        <begin position="1"/>
        <end position="61"/>
    </location>
</feature>
<organism evidence="6 7">
    <name type="scientific">Rhodobium gokarnense</name>
    <dbReference type="NCBI Taxonomy" id="364296"/>
    <lineage>
        <taxon>Bacteria</taxon>
        <taxon>Pseudomonadati</taxon>
        <taxon>Pseudomonadota</taxon>
        <taxon>Alphaproteobacteria</taxon>
        <taxon>Hyphomicrobiales</taxon>
        <taxon>Rhodobiaceae</taxon>
        <taxon>Rhodobium</taxon>
    </lineage>
</organism>
<comment type="caution">
    <text evidence="6">The sequence shown here is derived from an EMBL/GenBank/DDBJ whole genome shotgun (WGS) entry which is preliminary data.</text>
</comment>
<dbReference type="Gene3D" id="3.40.190.290">
    <property type="match status" value="1"/>
</dbReference>
<evidence type="ECO:0000259" key="5">
    <source>
        <dbReference type="PROSITE" id="PS50931"/>
    </source>
</evidence>
<evidence type="ECO:0000256" key="1">
    <source>
        <dbReference type="ARBA" id="ARBA00009437"/>
    </source>
</evidence>
<dbReference type="SUPFAM" id="SSF46785">
    <property type="entry name" value="Winged helix' DNA-binding domain"/>
    <property type="match status" value="1"/>
</dbReference>
<evidence type="ECO:0000256" key="4">
    <source>
        <dbReference type="ARBA" id="ARBA00023163"/>
    </source>
</evidence>